<feature type="compositionally biased region" description="Basic and acidic residues" evidence="1">
    <location>
        <begin position="173"/>
        <end position="190"/>
    </location>
</feature>
<proteinExistence type="predicted"/>
<dbReference type="STRING" id="1165861.A0A0L0VK77"/>
<feature type="compositionally biased region" description="Low complexity" evidence="1">
    <location>
        <begin position="787"/>
        <end position="801"/>
    </location>
</feature>
<feature type="compositionally biased region" description="Polar residues" evidence="1">
    <location>
        <begin position="435"/>
        <end position="462"/>
    </location>
</feature>
<feature type="region of interest" description="Disordered" evidence="1">
    <location>
        <begin position="509"/>
        <end position="561"/>
    </location>
</feature>
<keyword evidence="3" id="KW-1185">Reference proteome</keyword>
<feature type="region of interest" description="Disordered" evidence="1">
    <location>
        <begin position="393"/>
        <end position="495"/>
    </location>
</feature>
<feature type="region of interest" description="Disordered" evidence="1">
    <location>
        <begin position="698"/>
        <end position="818"/>
    </location>
</feature>
<feature type="compositionally biased region" description="Polar residues" evidence="1">
    <location>
        <begin position="509"/>
        <end position="524"/>
    </location>
</feature>
<feature type="compositionally biased region" description="Basic and acidic residues" evidence="1">
    <location>
        <begin position="956"/>
        <end position="970"/>
    </location>
</feature>
<feature type="compositionally biased region" description="Polar residues" evidence="1">
    <location>
        <begin position="720"/>
        <end position="736"/>
    </location>
</feature>
<accession>A0A0L0VK77</accession>
<feature type="region of interest" description="Disordered" evidence="1">
    <location>
        <begin position="614"/>
        <end position="653"/>
    </location>
</feature>
<feature type="compositionally biased region" description="Polar residues" evidence="1">
    <location>
        <begin position="284"/>
        <end position="298"/>
    </location>
</feature>
<gene>
    <name evidence="2" type="ORF">PSTG_06975</name>
</gene>
<dbReference type="OrthoDB" id="2501813at2759"/>
<feature type="region of interest" description="Disordered" evidence="1">
    <location>
        <begin position="1"/>
        <end position="351"/>
    </location>
</feature>
<feature type="compositionally biased region" description="Low complexity" evidence="1">
    <location>
        <begin position="941"/>
        <end position="952"/>
    </location>
</feature>
<sequence>MNSASMTATISNPSPSSLRSHPRTNGMSTDHHNYQPGPTLPPLRPFSFPSNHPSAAQFSHHSVPHSLNRPAQSASPIPQSTRSSQSPSAPSANRASLHNSYHPYQHSKVSPRQDRGQVKQHNPPVSQYAVDSRNDQPARPKAQGNVHGTAQAHLSPAVSNYNLHHQQLKRTASRAELDRQSPRGREEFVHSEAPPPLPTDQNKSKHEHPKSNSQAAHDKEVFVKPEYLTPHLSSQPLPPQATHSPTVARSNSSGSGGVVLSPCSPHDSDGQPPHPPRHGPVVNPPTSQQDPDSIARTNSIKKRRMTITNEGMLLKPRNGHASLTSSNQSSSSPDPRTAGRNSISKHNAPELYKDPIGPLVIGFIQPQHPSAMQQVADTIKLRDEQKRLIEQRRNSFAGQSSLNSFSFNGSSNHNPPPSIAPPAPPSQESQYSPRSARSNRARTSISKPIPQMINNPHQNGPMNSHGHPTHPSSLSINRHPRQSLYAPPAPTANLSPIDEAATRRRNSIIHQQHQGAPTQAVTNHPTDHQATHSPPPSSSTSPKHCLSPGAGPTIASRRGQEVEEKVKNLALATQAFQAHLLEQPSVKSAPIRSGFLQATAPNGDVVTTPLIARQNQSGRPGSTGEVHGPEFQHPFPTKYHPQPSNLRHEPKQLSRPSHAAVAGPTHHNLAPPSYGKGLERRKTMHADSLVQVPTLNHLMNKPGQTHGQHGHGSVPLASSKLINPNEHQLHQASSMSGPVRPRPIYTNPHHPHHQHQDNMNGLRGAGQQNHPHGPSGAPLQANHQFQQHHLSQNSPSNSSHSWQGPRSRHSVGSASSAGIPPRHMFLQLFETFYDSLSDCKILQSNLEDHDRRSSQLLNLLQSSSGVFERMLEDRMATMQKEFTRDIQVLEGRIERLEARNSSNDSSMYDDRDTNPDKENTLKSPGASLPKNLSHPEDQSLRRSTSRSSASGSGSAGEDRSITSRLDKLEQDMISSKTTT</sequence>
<feature type="compositionally biased region" description="Low complexity" evidence="1">
    <location>
        <begin position="75"/>
        <end position="96"/>
    </location>
</feature>
<feature type="compositionally biased region" description="Polar residues" evidence="1">
    <location>
        <begin position="1"/>
        <end position="28"/>
    </location>
</feature>
<feature type="compositionally biased region" description="Basic and acidic residues" evidence="1">
    <location>
        <begin position="908"/>
        <end position="920"/>
    </location>
</feature>
<comment type="caution">
    <text evidence="2">The sequence shown here is derived from an EMBL/GenBank/DDBJ whole genome shotgun (WGS) entry which is preliminary data.</text>
</comment>
<feature type="compositionally biased region" description="Low complexity" evidence="1">
    <location>
        <begin position="247"/>
        <end position="264"/>
    </location>
</feature>
<feature type="compositionally biased region" description="Polar residues" evidence="1">
    <location>
        <begin position="48"/>
        <end position="60"/>
    </location>
</feature>
<dbReference type="Proteomes" id="UP000054564">
    <property type="component" value="Unassembled WGS sequence"/>
</dbReference>
<reference evidence="2" key="1">
    <citation type="submission" date="2014-03" db="EMBL/GenBank/DDBJ databases">
        <title>Cloning and expression analysis of gamma-glutamylcysteines synthetase in perennial ryegrass.</title>
        <authorList>
            <person name="Wei S."/>
            <person name="Sun Z."/>
        </authorList>
    </citation>
    <scope>NUCLEOTIDE SEQUENCE</scope>
    <source>
        <strain evidence="2">Race PST-78</strain>
    </source>
</reference>
<dbReference type="EMBL" id="AJIL01000043">
    <property type="protein sequence ID" value="KNE99682.1"/>
    <property type="molecule type" value="Genomic_DNA"/>
</dbReference>
<feature type="compositionally biased region" description="Pro residues" evidence="1">
    <location>
        <begin position="414"/>
        <end position="425"/>
    </location>
</feature>
<feature type="compositionally biased region" description="Low complexity" evidence="1">
    <location>
        <begin position="400"/>
        <end position="413"/>
    </location>
</feature>
<name>A0A0L0VK77_9BASI</name>
<dbReference type="AlphaFoldDB" id="A0A0L0VK77"/>
<protein>
    <submittedName>
        <fullName evidence="2">Uncharacterized protein</fullName>
    </submittedName>
</protein>
<organism evidence="2 3">
    <name type="scientific">Puccinia striiformis f. sp. tritici PST-78</name>
    <dbReference type="NCBI Taxonomy" id="1165861"/>
    <lineage>
        <taxon>Eukaryota</taxon>
        <taxon>Fungi</taxon>
        <taxon>Dikarya</taxon>
        <taxon>Basidiomycota</taxon>
        <taxon>Pucciniomycotina</taxon>
        <taxon>Pucciniomycetes</taxon>
        <taxon>Pucciniales</taxon>
        <taxon>Pucciniaceae</taxon>
        <taxon>Puccinia</taxon>
    </lineage>
</organism>
<feature type="region of interest" description="Disordered" evidence="1">
    <location>
        <begin position="897"/>
        <end position="979"/>
    </location>
</feature>
<evidence type="ECO:0000313" key="3">
    <source>
        <dbReference type="Proteomes" id="UP000054564"/>
    </source>
</evidence>
<evidence type="ECO:0000256" key="1">
    <source>
        <dbReference type="SAM" id="MobiDB-lite"/>
    </source>
</evidence>
<feature type="region of interest" description="Disordered" evidence="1">
    <location>
        <begin position="658"/>
        <end position="677"/>
    </location>
</feature>
<evidence type="ECO:0000313" key="2">
    <source>
        <dbReference type="EMBL" id="KNE99682.1"/>
    </source>
</evidence>
<dbReference type="EMBL" id="AJIL01000043">
    <property type="protein sequence ID" value="KNE99681.1"/>
    <property type="molecule type" value="Genomic_DNA"/>
</dbReference>
<feature type="compositionally biased region" description="Low complexity" evidence="1">
    <location>
        <begin position="322"/>
        <end position="332"/>
    </location>
</feature>
<feature type="compositionally biased region" description="Polar residues" evidence="1">
    <location>
        <begin position="231"/>
        <end position="245"/>
    </location>
</feature>
<reference evidence="3" key="2">
    <citation type="submission" date="2014-03" db="EMBL/GenBank/DDBJ databases">
        <title>The Genome Sequence of Puccinia striiformis f. sp. tritici PST-78.</title>
        <authorList>
            <consortium name="The Broad Institute Genome Sequencing Platform"/>
            <person name="Cuomo C."/>
            <person name="Hulbert S."/>
            <person name="Chen X."/>
            <person name="Walker B."/>
            <person name="Young S.K."/>
            <person name="Zeng Q."/>
            <person name="Gargeya S."/>
            <person name="Fitzgerald M."/>
            <person name="Haas B."/>
            <person name="Abouelleil A."/>
            <person name="Alvarado L."/>
            <person name="Arachchi H.M."/>
            <person name="Berlin A.M."/>
            <person name="Chapman S.B."/>
            <person name="Goldberg J."/>
            <person name="Griggs A."/>
            <person name="Gujja S."/>
            <person name="Hansen M."/>
            <person name="Howarth C."/>
            <person name="Imamovic A."/>
            <person name="Larimer J."/>
            <person name="McCowan C."/>
            <person name="Montmayeur A."/>
            <person name="Murphy C."/>
            <person name="Neiman D."/>
            <person name="Pearson M."/>
            <person name="Priest M."/>
            <person name="Roberts A."/>
            <person name="Saif S."/>
            <person name="Shea T."/>
            <person name="Sisk P."/>
            <person name="Sykes S."/>
            <person name="Wortman J."/>
            <person name="Nusbaum C."/>
            <person name="Birren B."/>
        </authorList>
    </citation>
    <scope>NUCLEOTIDE SEQUENCE [LARGE SCALE GENOMIC DNA]</scope>
    <source>
        <strain evidence="3">race PST-78</strain>
    </source>
</reference>